<evidence type="ECO:0000313" key="3">
    <source>
        <dbReference type="EMBL" id="TSC65137.1"/>
    </source>
</evidence>
<protein>
    <recommendedName>
        <fullName evidence="5">Type II secretion system protein GspG C-terminal domain-containing protein</fullName>
    </recommendedName>
</protein>
<evidence type="ECO:0000313" key="4">
    <source>
        <dbReference type="Proteomes" id="UP000316253"/>
    </source>
</evidence>
<keyword evidence="2" id="KW-1133">Transmembrane helix</keyword>
<organism evidence="3 4">
    <name type="scientific">Candidatus Berkelbacteria bacterium Gr01-1014_85</name>
    <dbReference type="NCBI Taxonomy" id="2017150"/>
    <lineage>
        <taxon>Bacteria</taxon>
        <taxon>Candidatus Berkelbacteria</taxon>
    </lineage>
</organism>
<sequence>MGDKPIIFGRTEWLLISLGLLLIIGAASFAWFADLFNPERYQVAPTVAVEVTASANPDASPALEATVSPAPTLDIGAVNGTQPGQTTQSPASSPTVSPTTSPTTSPAVASPAATASASVEEMDNRRIADINNIKAALIGYYRQTKEYPPSGSFSEGNTALAGSPLNKLVPSFLAALPTDPLNPTQYYGYRSDGQTFTLTARLQSTANPLGEYDGDLYLYQVTDRL</sequence>
<feature type="compositionally biased region" description="Low complexity" evidence="1">
    <location>
        <begin position="81"/>
        <end position="119"/>
    </location>
</feature>
<accession>A0A554J9X0</accession>
<feature type="region of interest" description="Disordered" evidence="1">
    <location>
        <begin position="72"/>
        <end position="120"/>
    </location>
</feature>
<proteinExistence type="predicted"/>
<comment type="caution">
    <text evidence="3">The sequence shown here is derived from an EMBL/GenBank/DDBJ whole genome shotgun (WGS) entry which is preliminary data.</text>
</comment>
<keyword evidence="2" id="KW-0812">Transmembrane</keyword>
<dbReference type="Proteomes" id="UP000316253">
    <property type="component" value="Unassembled WGS sequence"/>
</dbReference>
<evidence type="ECO:0000256" key="2">
    <source>
        <dbReference type="SAM" id="Phobius"/>
    </source>
</evidence>
<dbReference type="EMBL" id="VMFD01000064">
    <property type="protein sequence ID" value="TSC65137.1"/>
    <property type="molecule type" value="Genomic_DNA"/>
</dbReference>
<dbReference type="Gene3D" id="3.30.700.10">
    <property type="entry name" value="Glycoprotein, Type 4 Pilin"/>
    <property type="match status" value="1"/>
</dbReference>
<feature type="transmembrane region" description="Helical" evidence="2">
    <location>
        <begin position="12"/>
        <end position="33"/>
    </location>
</feature>
<evidence type="ECO:0008006" key="5">
    <source>
        <dbReference type="Google" id="ProtNLM"/>
    </source>
</evidence>
<gene>
    <name evidence="3" type="ORF">CEO22_601</name>
</gene>
<keyword evidence="2" id="KW-0472">Membrane</keyword>
<dbReference type="AlphaFoldDB" id="A0A554J9X0"/>
<evidence type="ECO:0000256" key="1">
    <source>
        <dbReference type="SAM" id="MobiDB-lite"/>
    </source>
</evidence>
<name>A0A554J9X0_9BACT</name>
<reference evidence="3 4" key="1">
    <citation type="submission" date="2017-08" db="EMBL/GenBank/DDBJ databases">
        <title>Mechanisms for carbon and nitrogen cycling indicate functional differentiation within the Candidate Phyla Radiation.</title>
        <authorList>
            <person name="Danczak R.E."/>
            <person name="Johnston M.D."/>
            <person name="Kenah C."/>
            <person name="Slattery M."/>
            <person name="Wrighton K.C."/>
            <person name="Wilkins M.J."/>
        </authorList>
    </citation>
    <scope>NUCLEOTIDE SEQUENCE [LARGE SCALE GENOMIC DNA]</scope>
    <source>
        <strain evidence="3">Gr01-1014_85</strain>
    </source>
</reference>